<reference evidence="2 3" key="1">
    <citation type="submission" date="2024-08" db="EMBL/GenBank/DDBJ databases">
        <title>Halobellus sp. MBLA0158 whole genome sequence.</title>
        <authorList>
            <person name="Hwang C.Y."/>
            <person name="Cho E.-S."/>
            <person name="Seo M.-J."/>
        </authorList>
    </citation>
    <scope>NUCLEOTIDE SEQUENCE [LARGE SCALE GENOMIC DNA]</scope>
    <source>
        <strain evidence="2 3">MBLA0158</strain>
    </source>
</reference>
<dbReference type="InterPro" id="IPR043830">
    <property type="entry name" value="DUF5807"/>
</dbReference>
<proteinExistence type="predicted"/>
<dbReference type="Pfam" id="PF19123">
    <property type="entry name" value="DUF5807"/>
    <property type="match status" value="1"/>
</dbReference>
<evidence type="ECO:0000313" key="3">
    <source>
        <dbReference type="Proteomes" id="UP001570511"/>
    </source>
</evidence>
<evidence type="ECO:0000313" key="2">
    <source>
        <dbReference type="EMBL" id="MFA1609931.1"/>
    </source>
</evidence>
<evidence type="ECO:0000256" key="1">
    <source>
        <dbReference type="SAM" id="MobiDB-lite"/>
    </source>
</evidence>
<dbReference type="Proteomes" id="UP001570511">
    <property type="component" value="Unassembled WGS sequence"/>
</dbReference>
<dbReference type="EMBL" id="JBGNYA010000001">
    <property type="protein sequence ID" value="MFA1609931.1"/>
    <property type="molecule type" value="Genomic_DNA"/>
</dbReference>
<gene>
    <name evidence="2" type="ORF">OS889_02780</name>
</gene>
<name>A0ABD5MF25_9EURY</name>
<organism evidence="2 3">
    <name type="scientific">Halobellus rubicundus</name>
    <dbReference type="NCBI Taxonomy" id="2996466"/>
    <lineage>
        <taxon>Archaea</taxon>
        <taxon>Methanobacteriati</taxon>
        <taxon>Methanobacteriota</taxon>
        <taxon>Stenosarchaea group</taxon>
        <taxon>Halobacteria</taxon>
        <taxon>Halobacteriales</taxon>
        <taxon>Haloferacaceae</taxon>
        <taxon>Halobellus</taxon>
    </lineage>
</organism>
<comment type="caution">
    <text evidence="2">The sequence shown here is derived from an EMBL/GenBank/DDBJ whole genome shotgun (WGS) entry which is preliminary data.</text>
</comment>
<accession>A0ABD5MF25</accession>
<dbReference type="AlphaFoldDB" id="A0ABD5MF25"/>
<protein>
    <submittedName>
        <fullName evidence="2">DUF5807 family protein</fullName>
    </submittedName>
</protein>
<dbReference type="RefSeq" id="WP_372387071.1">
    <property type="nucleotide sequence ID" value="NZ_JBGNYA010000001.1"/>
</dbReference>
<keyword evidence="3" id="KW-1185">Reference proteome</keyword>
<feature type="region of interest" description="Disordered" evidence="1">
    <location>
        <begin position="76"/>
        <end position="100"/>
    </location>
</feature>
<sequence length="169" mass="18022">MSKLEAFLAGERHDDVALFLTESYLDSQHKLPKMGETVENGYVLVVPGDDGRRAFSAGTGMDAMEFARGAMERRGHISRSLDGGECPAREDGDAGDEADADGADAHEVEFIFAFSEAQNEEVGGLYERGDVVHAYAHCACGASYSDKWVVGAEGETGVQPGESEPAEAE</sequence>